<evidence type="ECO:0000313" key="3">
    <source>
        <dbReference type="Proteomes" id="UP000626026"/>
    </source>
</evidence>
<keyword evidence="1" id="KW-0812">Transmembrane</keyword>
<evidence type="ECO:0000313" key="2">
    <source>
        <dbReference type="EMBL" id="MBC9206945.1"/>
    </source>
</evidence>
<dbReference type="Proteomes" id="UP000626026">
    <property type="component" value="Unassembled WGS sequence"/>
</dbReference>
<proteinExistence type="predicted"/>
<keyword evidence="3" id="KW-1185">Reference proteome</keyword>
<keyword evidence="1" id="KW-0472">Membrane</keyword>
<comment type="caution">
    <text evidence="2">The sequence shown here is derived from an EMBL/GenBank/DDBJ whole genome shotgun (WGS) entry which is preliminary data.</text>
</comment>
<sequence length="64" mass="7303">MSRTPLALLIAFVGLSVYLGVVLWVGDWVQTLHWALQVPFYVIAGFAWVFPIKALIFWAARVQR</sequence>
<name>A0ABR7RK36_9PROT</name>
<protein>
    <submittedName>
        <fullName evidence="2">DUF2842 domain-containing protein</fullName>
    </submittedName>
</protein>
<keyword evidence="1" id="KW-1133">Transmembrane helix</keyword>
<dbReference type="Pfam" id="PF11003">
    <property type="entry name" value="DUF2842"/>
    <property type="match status" value="1"/>
</dbReference>
<accession>A0ABR7RK36</accession>
<feature type="transmembrane region" description="Helical" evidence="1">
    <location>
        <begin position="7"/>
        <end position="26"/>
    </location>
</feature>
<organism evidence="2 3">
    <name type="scientific">Teichococcus aerophilus</name>
    <dbReference type="NCBI Taxonomy" id="1224513"/>
    <lineage>
        <taxon>Bacteria</taxon>
        <taxon>Pseudomonadati</taxon>
        <taxon>Pseudomonadota</taxon>
        <taxon>Alphaproteobacteria</taxon>
        <taxon>Acetobacterales</taxon>
        <taxon>Roseomonadaceae</taxon>
        <taxon>Roseomonas</taxon>
    </lineage>
</organism>
<feature type="transmembrane region" description="Helical" evidence="1">
    <location>
        <begin position="38"/>
        <end position="60"/>
    </location>
</feature>
<evidence type="ECO:0000256" key="1">
    <source>
        <dbReference type="SAM" id="Phobius"/>
    </source>
</evidence>
<dbReference type="RefSeq" id="WP_187784115.1">
    <property type="nucleotide sequence ID" value="NZ_JACTVA010000011.1"/>
</dbReference>
<dbReference type="EMBL" id="JACTVA010000011">
    <property type="protein sequence ID" value="MBC9206945.1"/>
    <property type="molecule type" value="Genomic_DNA"/>
</dbReference>
<dbReference type="InterPro" id="IPR021265">
    <property type="entry name" value="DUF2842"/>
</dbReference>
<reference evidence="2 3" key="1">
    <citation type="journal article" date="2013" name="Int. J. Syst. Evol. Microbiol.">
        <title>Roseomonas aerophila sp. nov., isolated from air.</title>
        <authorList>
            <person name="Kim S.J."/>
            <person name="Weon H.Y."/>
            <person name="Ahn J.H."/>
            <person name="Hong S.B."/>
            <person name="Seok S.J."/>
            <person name="Whang K.S."/>
            <person name="Kwon S.W."/>
        </authorList>
    </citation>
    <scope>NUCLEOTIDE SEQUENCE [LARGE SCALE GENOMIC DNA]</scope>
    <source>
        <strain evidence="2 3">NBRC 108923</strain>
    </source>
</reference>
<gene>
    <name evidence="2" type="ORF">IBL26_08880</name>
</gene>